<evidence type="ECO:0000313" key="1">
    <source>
        <dbReference type="EMBL" id="CAJ0794408.1"/>
    </source>
</evidence>
<dbReference type="Proteomes" id="UP001189616">
    <property type="component" value="Unassembled WGS sequence"/>
</dbReference>
<dbReference type="Gene3D" id="3.40.50.450">
    <property type="match status" value="1"/>
</dbReference>
<organism evidence="1 2">
    <name type="scientific">Ralstonia condita</name>
    <dbReference type="NCBI Taxonomy" id="3058600"/>
    <lineage>
        <taxon>Bacteria</taxon>
        <taxon>Pseudomonadati</taxon>
        <taxon>Pseudomonadota</taxon>
        <taxon>Betaproteobacteria</taxon>
        <taxon>Burkholderiales</taxon>
        <taxon>Burkholderiaceae</taxon>
        <taxon>Ralstonia</taxon>
    </lineage>
</organism>
<dbReference type="SUPFAM" id="SSF52309">
    <property type="entry name" value="N-(deoxy)ribosyltransferase-like"/>
    <property type="match status" value="1"/>
</dbReference>
<dbReference type="Pfam" id="PF05014">
    <property type="entry name" value="Nuc_deoxyrib_tr"/>
    <property type="match status" value="1"/>
</dbReference>
<reference evidence="1 2" key="1">
    <citation type="submission" date="2023-07" db="EMBL/GenBank/DDBJ databases">
        <authorList>
            <person name="Peeters C."/>
        </authorList>
    </citation>
    <scope>NUCLEOTIDE SEQUENCE [LARGE SCALE GENOMIC DNA]</scope>
    <source>
        <strain evidence="1 2">LMG 7141</strain>
    </source>
</reference>
<evidence type="ECO:0008006" key="3">
    <source>
        <dbReference type="Google" id="ProtNLM"/>
    </source>
</evidence>
<name>A0ABN9IWM8_9RALS</name>
<dbReference type="EMBL" id="CATYWO010000004">
    <property type="protein sequence ID" value="CAJ0794408.1"/>
    <property type="molecule type" value="Genomic_DNA"/>
</dbReference>
<sequence>MSGLLFLALFHLHALRLPTPMTLRLYLAGPDVFRPDPIAPGDTLKTLCGEYGFTGLYPLDNTVAPRADGPSTAAEIYRQNIALIDVADVVMANVMDFRGYEPDSGTSFEIGYAVARGKDVWCYNVPPVPLISQVPNTGGTDLDGWAVEDFGLPRNLMLACSSRLVVGDARACLERMRAHYAGACPAG</sequence>
<dbReference type="PANTHER" id="PTHR15364">
    <property type="entry name" value="2'-DEOXYNUCLEOSIDE 5'-PHOSPHATE N-HYDROLASE 1"/>
    <property type="match status" value="1"/>
</dbReference>
<protein>
    <recommendedName>
        <fullName evidence="3">Nucleoside 2-deoxyribosyltransferase</fullName>
    </recommendedName>
</protein>
<accession>A0ABN9IWM8</accession>
<dbReference type="InterPro" id="IPR051239">
    <property type="entry name" value="2'-dNMP_N-hydrolase"/>
</dbReference>
<keyword evidence="2" id="KW-1185">Reference proteome</keyword>
<dbReference type="PANTHER" id="PTHR15364:SF0">
    <property type="entry name" value="2'-DEOXYNUCLEOSIDE 5'-PHOSPHATE N-HYDROLASE 1"/>
    <property type="match status" value="1"/>
</dbReference>
<gene>
    <name evidence="1" type="ORF">LMG7141_02939</name>
</gene>
<evidence type="ECO:0000313" key="2">
    <source>
        <dbReference type="Proteomes" id="UP001189616"/>
    </source>
</evidence>
<proteinExistence type="predicted"/>
<dbReference type="InterPro" id="IPR007710">
    <property type="entry name" value="Nucleoside_deoxyribTrfase"/>
</dbReference>
<comment type="caution">
    <text evidence="1">The sequence shown here is derived from an EMBL/GenBank/DDBJ whole genome shotgun (WGS) entry which is preliminary data.</text>
</comment>